<dbReference type="RefSeq" id="WP_131154419.1">
    <property type="nucleotide sequence ID" value="NZ_CP036402.1"/>
</dbReference>
<name>A0A411YE62_9ACTN</name>
<gene>
    <name evidence="1" type="ORF">ER308_07560</name>
</gene>
<proteinExistence type="predicted"/>
<dbReference type="KEGG" id="erz:ER308_07560"/>
<reference evidence="1 2" key="1">
    <citation type="submission" date="2019-01" db="EMBL/GenBank/DDBJ databases">
        <title>Egibacter rhizosphaerae EGI 80759T.</title>
        <authorList>
            <person name="Chen D.-D."/>
            <person name="Tian Y."/>
            <person name="Jiao J.-Y."/>
            <person name="Zhang X.-T."/>
            <person name="Zhang Y.-G."/>
            <person name="Zhang Y."/>
            <person name="Xiao M."/>
            <person name="Shu W.-S."/>
            <person name="Li W.-J."/>
        </authorList>
    </citation>
    <scope>NUCLEOTIDE SEQUENCE [LARGE SCALE GENOMIC DNA]</scope>
    <source>
        <strain evidence="1 2">EGI 80759</strain>
    </source>
</reference>
<dbReference type="AlphaFoldDB" id="A0A411YE62"/>
<organism evidence="1 2">
    <name type="scientific">Egibacter rhizosphaerae</name>
    <dbReference type="NCBI Taxonomy" id="1670831"/>
    <lineage>
        <taxon>Bacteria</taxon>
        <taxon>Bacillati</taxon>
        <taxon>Actinomycetota</taxon>
        <taxon>Nitriliruptoria</taxon>
        <taxon>Egibacterales</taxon>
        <taxon>Egibacteraceae</taxon>
        <taxon>Egibacter</taxon>
    </lineage>
</organism>
<accession>A0A411YE62</accession>
<dbReference type="OrthoDB" id="9854148at2"/>
<protein>
    <submittedName>
        <fullName evidence="1">Uncharacterized protein</fullName>
    </submittedName>
</protein>
<dbReference type="Proteomes" id="UP000291469">
    <property type="component" value="Chromosome"/>
</dbReference>
<sequence length="182" mass="20007">MGPEVPTCVYRVDAALIERLDERLGPPLDSYVRGWQVWLEPHGPQGETLEWRLHPPARFRMPRGVDPHDLFEVVLQGLAAVGDPDDEAFAAGEEARRLTEIWEVLEVWPTFGDELAPELVAGAATRALGRPPDAAGHADHARLGDQFKGRRGDFSVGVALLEQLEPVDPAVLPHEGEGQYPS</sequence>
<evidence type="ECO:0000313" key="1">
    <source>
        <dbReference type="EMBL" id="QBI19422.1"/>
    </source>
</evidence>
<dbReference type="EMBL" id="CP036402">
    <property type="protein sequence ID" value="QBI19422.1"/>
    <property type="molecule type" value="Genomic_DNA"/>
</dbReference>
<keyword evidence="2" id="KW-1185">Reference proteome</keyword>
<evidence type="ECO:0000313" key="2">
    <source>
        <dbReference type="Proteomes" id="UP000291469"/>
    </source>
</evidence>